<protein>
    <recommendedName>
        <fullName evidence="1">Dynein heavy chain C-terminal domain-containing protein</fullName>
    </recommendedName>
</protein>
<evidence type="ECO:0000313" key="3">
    <source>
        <dbReference type="Proteomes" id="UP001055712"/>
    </source>
</evidence>
<keyword evidence="3" id="KW-1185">Reference proteome</keyword>
<dbReference type="InterPro" id="IPR041228">
    <property type="entry name" value="Dynein_C"/>
</dbReference>
<dbReference type="AlphaFoldDB" id="A0A9D4TTK9"/>
<proteinExistence type="predicted"/>
<name>A0A9D4TTK9_CHLVU</name>
<gene>
    <name evidence="2" type="ORF">D9Q98_002627</name>
</gene>
<evidence type="ECO:0000259" key="1">
    <source>
        <dbReference type="Pfam" id="PF18199"/>
    </source>
</evidence>
<sequence length="100" mass="11547">MLMDRVPENFDLEDIRGRVDEFTPYMMVAMQEAECWNVLLTEIRRSLVVLQPASTQERLVERVVQPPIIFNGGKTNYCPSERMAIGQDGDHDRGYKEVNS</sequence>
<dbReference type="OrthoDB" id="447173at2759"/>
<reference evidence="2" key="2">
    <citation type="submission" date="2020-11" db="EMBL/GenBank/DDBJ databases">
        <authorList>
            <person name="Cecchin M."/>
            <person name="Marcolungo L."/>
            <person name="Rossato M."/>
            <person name="Girolomoni L."/>
            <person name="Cosentino E."/>
            <person name="Cuine S."/>
            <person name="Li-Beisson Y."/>
            <person name="Delledonne M."/>
            <person name="Ballottari M."/>
        </authorList>
    </citation>
    <scope>NUCLEOTIDE SEQUENCE</scope>
    <source>
        <strain evidence="2">211/11P</strain>
        <tissue evidence="2">Whole cell</tissue>
    </source>
</reference>
<dbReference type="Pfam" id="PF18199">
    <property type="entry name" value="Dynein_C"/>
    <property type="match status" value="1"/>
</dbReference>
<evidence type="ECO:0000313" key="2">
    <source>
        <dbReference type="EMBL" id="KAI3434554.1"/>
    </source>
</evidence>
<comment type="caution">
    <text evidence="2">The sequence shown here is derived from an EMBL/GenBank/DDBJ whole genome shotgun (WGS) entry which is preliminary data.</text>
</comment>
<reference evidence="2" key="1">
    <citation type="journal article" date="2019" name="Plant J.">
        <title>Chlorella vulgaris genome assembly and annotation reveals the molecular basis for metabolic acclimation to high light conditions.</title>
        <authorList>
            <person name="Cecchin M."/>
            <person name="Marcolungo L."/>
            <person name="Rossato M."/>
            <person name="Girolomoni L."/>
            <person name="Cosentino E."/>
            <person name="Cuine S."/>
            <person name="Li-Beisson Y."/>
            <person name="Delledonne M."/>
            <person name="Ballottari M."/>
        </authorList>
    </citation>
    <scope>NUCLEOTIDE SEQUENCE</scope>
    <source>
        <strain evidence="2">211/11P</strain>
    </source>
</reference>
<accession>A0A9D4TTK9</accession>
<feature type="domain" description="Dynein heavy chain C-terminal" evidence="1">
    <location>
        <begin position="2"/>
        <end position="55"/>
    </location>
</feature>
<dbReference type="EMBL" id="SIDB01000003">
    <property type="protein sequence ID" value="KAI3434554.1"/>
    <property type="molecule type" value="Genomic_DNA"/>
</dbReference>
<dbReference type="Proteomes" id="UP001055712">
    <property type="component" value="Unassembled WGS sequence"/>
</dbReference>
<organism evidence="2 3">
    <name type="scientific">Chlorella vulgaris</name>
    <name type="common">Green alga</name>
    <dbReference type="NCBI Taxonomy" id="3077"/>
    <lineage>
        <taxon>Eukaryota</taxon>
        <taxon>Viridiplantae</taxon>
        <taxon>Chlorophyta</taxon>
        <taxon>core chlorophytes</taxon>
        <taxon>Trebouxiophyceae</taxon>
        <taxon>Chlorellales</taxon>
        <taxon>Chlorellaceae</taxon>
        <taxon>Chlorella clade</taxon>
        <taxon>Chlorella</taxon>
    </lineage>
</organism>
<dbReference type="Gene3D" id="1.20.1270.280">
    <property type="match status" value="1"/>
</dbReference>